<evidence type="ECO:0000259" key="1">
    <source>
        <dbReference type="Pfam" id="PF12697"/>
    </source>
</evidence>
<dbReference type="EMBL" id="JAKJXO020000002">
    <property type="protein sequence ID" value="KAL1610070.1"/>
    <property type="molecule type" value="Genomic_DNA"/>
</dbReference>
<dbReference type="InterPro" id="IPR029058">
    <property type="entry name" value="AB_hydrolase_fold"/>
</dbReference>
<dbReference type="InterPro" id="IPR052897">
    <property type="entry name" value="Sec-Metab_Biosynth_Hydrolase"/>
</dbReference>
<dbReference type="PANTHER" id="PTHR37017">
    <property type="entry name" value="AB HYDROLASE-1 DOMAIN-CONTAINING PROTEIN-RELATED"/>
    <property type="match status" value="1"/>
</dbReference>
<dbReference type="PANTHER" id="PTHR37017:SF13">
    <property type="entry name" value="AB HYDROLASE-1 DOMAIN-CONTAINING PROTEIN"/>
    <property type="match status" value="1"/>
</dbReference>
<dbReference type="Gene3D" id="3.40.50.1820">
    <property type="entry name" value="alpha/beta hydrolase"/>
    <property type="match status" value="1"/>
</dbReference>
<accession>A0ABR3S078</accession>
<dbReference type="SUPFAM" id="SSF53474">
    <property type="entry name" value="alpha/beta-Hydrolases"/>
    <property type="match status" value="1"/>
</dbReference>
<organism evidence="2 3">
    <name type="scientific">Paraconiothyrium brasiliense</name>
    <dbReference type="NCBI Taxonomy" id="300254"/>
    <lineage>
        <taxon>Eukaryota</taxon>
        <taxon>Fungi</taxon>
        <taxon>Dikarya</taxon>
        <taxon>Ascomycota</taxon>
        <taxon>Pezizomycotina</taxon>
        <taxon>Dothideomycetes</taxon>
        <taxon>Pleosporomycetidae</taxon>
        <taxon>Pleosporales</taxon>
        <taxon>Massarineae</taxon>
        <taxon>Didymosphaeriaceae</taxon>
        <taxon>Paraconiothyrium</taxon>
    </lineage>
</organism>
<protein>
    <recommendedName>
        <fullName evidence="1">AB hydrolase-1 domain-containing protein</fullName>
    </recommendedName>
</protein>
<evidence type="ECO:0000313" key="2">
    <source>
        <dbReference type="EMBL" id="KAL1610070.1"/>
    </source>
</evidence>
<sequence length="243" mass="26379">MSEITAILVHGGGQGPWAYDRVKSKLEARGTFGQVMVPKLATSGSTKHTMSDDIAVVEQSLEAALATSYAVVLVGHSIGATIAAAALQKLLPEDIQKVKSLIMIAGVIIPPGMSVAEFGAPPPYLEVNENTRNFKRELLATLMYNDMGKTDPELESYMAKNDFSSQGLYAEKCPWSPYNAEQAALPLVYIMTAQDQVCAMPYQHMFVAGMPKEQTTVVELDAGHMVTLTDPDRITDEIVRVTK</sequence>
<name>A0ABR3S078_9PLEO</name>
<dbReference type="Proteomes" id="UP001521785">
    <property type="component" value="Unassembled WGS sequence"/>
</dbReference>
<proteinExistence type="predicted"/>
<reference evidence="2 3" key="1">
    <citation type="submission" date="2024-02" db="EMBL/GenBank/DDBJ databases">
        <title>De novo assembly and annotation of 12 fungi associated with fruit tree decline syndrome in Ontario, Canada.</title>
        <authorList>
            <person name="Sulman M."/>
            <person name="Ellouze W."/>
            <person name="Ilyukhin E."/>
        </authorList>
    </citation>
    <scope>NUCLEOTIDE SEQUENCE [LARGE SCALE GENOMIC DNA]</scope>
    <source>
        <strain evidence="2 3">M42-189</strain>
    </source>
</reference>
<dbReference type="Pfam" id="PF12697">
    <property type="entry name" value="Abhydrolase_6"/>
    <property type="match status" value="1"/>
</dbReference>
<evidence type="ECO:0000313" key="3">
    <source>
        <dbReference type="Proteomes" id="UP001521785"/>
    </source>
</evidence>
<dbReference type="InterPro" id="IPR000073">
    <property type="entry name" value="AB_hydrolase_1"/>
</dbReference>
<gene>
    <name evidence="2" type="ORF">SLS60_001735</name>
</gene>
<feature type="domain" description="AB hydrolase-1" evidence="1">
    <location>
        <begin position="7"/>
        <end position="236"/>
    </location>
</feature>
<comment type="caution">
    <text evidence="2">The sequence shown here is derived from an EMBL/GenBank/DDBJ whole genome shotgun (WGS) entry which is preliminary data.</text>
</comment>
<keyword evidence="3" id="KW-1185">Reference proteome</keyword>